<proteinExistence type="predicted"/>
<dbReference type="Proteomes" id="UP000824132">
    <property type="component" value="Unassembled WGS sequence"/>
</dbReference>
<gene>
    <name evidence="1" type="ORF">H9727_01835</name>
</gene>
<protein>
    <submittedName>
        <fullName evidence="1">Uncharacterized protein</fullName>
    </submittedName>
</protein>
<dbReference type="AlphaFoldDB" id="A0A9D2A839"/>
<reference evidence="1" key="1">
    <citation type="journal article" date="2021" name="PeerJ">
        <title>Extensive microbial diversity within the chicken gut microbiome revealed by metagenomics and culture.</title>
        <authorList>
            <person name="Gilroy R."/>
            <person name="Ravi A."/>
            <person name="Getino M."/>
            <person name="Pursley I."/>
            <person name="Horton D.L."/>
            <person name="Alikhan N.F."/>
            <person name="Baker D."/>
            <person name="Gharbi K."/>
            <person name="Hall N."/>
            <person name="Watson M."/>
            <person name="Adriaenssens E.M."/>
            <person name="Foster-Nyarko E."/>
            <person name="Jarju S."/>
            <person name="Secka A."/>
            <person name="Antonio M."/>
            <person name="Oren A."/>
            <person name="Chaudhuri R.R."/>
            <person name="La Ragione R."/>
            <person name="Hildebrand F."/>
            <person name="Pallen M.J."/>
        </authorList>
    </citation>
    <scope>NUCLEOTIDE SEQUENCE</scope>
    <source>
        <strain evidence="1">CHK187-5294</strain>
    </source>
</reference>
<name>A0A9D2A839_9FIRM</name>
<evidence type="ECO:0000313" key="1">
    <source>
        <dbReference type="EMBL" id="HIZ03004.1"/>
    </source>
</evidence>
<dbReference type="EMBL" id="DXCL01000010">
    <property type="protein sequence ID" value="HIZ03004.1"/>
    <property type="molecule type" value="Genomic_DNA"/>
</dbReference>
<accession>A0A9D2A839</accession>
<sequence>MNDRDYDASAPYYYIVFEGKNGQMTYVSAALSDFDTEFSSVTASLSAGESGAVLTVAGTAKNAGYVAAAHSASGELVLGGEACDAGEFSVTCDLSQMTEPGIWYDVRLYNLYTGQRFDLASSCAQTSGEIEVGDRIYSFQVYDDLLKVTYSEKRGDASDVIGDLTMTLIAEDGTPYLTISGTAEEGIALSAAICTDNAQVVSAQNAGTGGTVSIRIDLSALTIAGRWYDLIITADGAEYDVYSSSASLNGQIYANGHIYNFQDWEGVVKVACDPT</sequence>
<comment type="caution">
    <text evidence="1">The sequence shown here is derived from an EMBL/GenBank/DDBJ whole genome shotgun (WGS) entry which is preliminary data.</text>
</comment>
<organism evidence="1 2">
    <name type="scientific">Candidatus Borkfalkia avistercoris</name>
    <dbReference type="NCBI Taxonomy" id="2838504"/>
    <lineage>
        <taxon>Bacteria</taxon>
        <taxon>Bacillati</taxon>
        <taxon>Bacillota</taxon>
        <taxon>Clostridia</taxon>
        <taxon>Christensenellales</taxon>
        <taxon>Christensenellaceae</taxon>
        <taxon>Candidatus Borkfalkia</taxon>
    </lineage>
</organism>
<reference evidence="1" key="2">
    <citation type="submission" date="2021-04" db="EMBL/GenBank/DDBJ databases">
        <authorList>
            <person name="Gilroy R."/>
        </authorList>
    </citation>
    <scope>NUCLEOTIDE SEQUENCE</scope>
    <source>
        <strain evidence="1">CHK187-5294</strain>
    </source>
</reference>
<evidence type="ECO:0000313" key="2">
    <source>
        <dbReference type="Proteomes" id="UP000824132"/>
    </source>
</evidence>